<dbReference type="EMBL" id="CADCVH010000079">
    <property type="protein sequence ID" value="CAA9461292.1"/>
    <property type="molecule type" value="Genomic_DNA"/>
</dbReference>
<feature type="compositionally biased region" description="Basic residues" evidence="1">
    <location>
        <begin position="24"/>
        <end position="41"/>
    </location>
</feature>
<evidence type="ECO:0000313" key="2">
    <source>
        <dbReference type="EMBL" id="CAA9461292.1"/>
    </source>
</evidence>
<feature type="region of interest" description="Disordered" evidence="1">
    <location>
        <begin position="1"/>
        <end position="107"/>
    </location>
</feature>
<dbReference type="AlphaFoldDB" id="A0A6J4R1D6"/>
<gene>
    <name evidence="2" type="ORF">AVDCRST_MAG02-2984</name>
</gene>
<feature type="compositionally biased region" description="Basic and acidic residues" evidence="1">
    <location>
        <begin position="48"/>
        <end position="69"/>
    </location>
</feature>
<organism evidence="2">
    <name type="scientific">uncultured Rubrobacteraceae bacterium</name>
    <dbReference type="NCBI Taxonomy" id="349277"/>
    <lineage>
        <taxon>Bacteria</taxon>
        <taxon>Bacillati</taxon>
        <taxon>Actinomycetota</taxon>
        <taxon>Rubrobacteria</taxon>
        <taxon>Rubrobacterales</taxon>
        <taxon>Rubrobacteraceae</taxon>
        <taxon>environmental samples</taxon>
    </lineage>
</organism>
<evidence type="ECO:0000256" key="1">
    <source>
        <dbReference type="SAM" id="MobiDB-lite"/>
    </source>
</evidence>
<feature type="non-terminal residue" evidence="2">
    <location>
        <position position="107"/>
    </location>
</feature>
<reference evidence="2" key="1">
    <citation type="submission" date="2020-02" db="EMBL/GenBank/DDBJ databases">
        <authorList>
            <person name="Meier V. D."/>
        </authorList>
    </citation>
    <scope>NUCLEOTIDE SEQUENCE</scope>
    <source>
        <strain evidence="2">AVDCRST_MAG02</strain>
    </source>
</reference>
<name>A0A6J4R1D6_9ACTN</name>
<accession>A0A6J4R1D6</accession>
<feature type="non-terminal residue" evidence="2">
    <location>
        <position position="1"/>
    </location>
</feature>
<proteinExistence type="predicted"/>
<protein>
    <submittedName>
        <fullName evidence="2">Uncharacterized protein</fullName>
    </submittedName>
</protein>
<sequence>GVQRDRVAGGPGQAPAAGPGRGVGHGRPRRGPRRGHGRQPRLHPAPDALRRLREPGRGRGRPRGDRRQPAAEQAAADHLPGQQAVAPPRQPRPLRRLRRGPAAEGPV</sequence>